<dbReference type="Proteomes" id="UP000886786">
    <property type="component" value="Unassembled WGS sequence"/>
</dbReference>
<protein>
    <submittedName>
        <fullName evidence="2">ISNCY family transposase</fullName>
    </submittedName>
</protein>
<dbReference type="GO" id="GO:0015074">
    <property type="term" value="P:DNA integration"/>
    <property type="evidence" value="ECO:0007669"/>
    <property type="project" value="InterPro"/>
</dbReference>
<evidence type="ECO:0000313" key="2">
    <source>
        <dbReference type="EMBL" id="HIQ91559.1"/>
    </source>
</evidence>
<feature type="non-terminal residue" evidence="2">
    <location>
        <position position="308"/>
    </location>
</feature>
<dbReference type="SUPFAM" id="SSF53098">
    <property type="entry name" value="Ribonuclease H-like"/>
    <property type="match status" value="1"/>
</dbReference>
<reference evidence="2" key="2">
    <citation type="journal article" date="2021" name="PeerJ">
        <title>Extensive microbial diversity within the chicken gut microbiome revealed by metagenomics and culture.</title>
        <authorList>
            <person name="Gilroy R."/>
            <person name="Ravi A."/>
            <person name="Getino M."/>
            <person name="Pursley I."/>
            <person name="Horton D.L."/>
            <person name="Alikhan N.F."/>
            <person name="Baker D."/>
            <person name="Gharbi K."/>
            <person name="Hall N."/>
            <person name="Watson M."/>
            <person name="Adriaenssens E.M."/>
            <person name="Foster-Nyarko E."/>
            <person name="Jarju S."/>
            <person name="Secka A."/>
            <person name="Antonio M."/>
            <person name="Oren A."/>
            <person name="Chaudhuri R.R."/>
            <person name="La Ragione R."/>
            <person name="Hildebrand F."/>
            <person name="Pallen M.J."/>
        </authorList>
    </citation>
    <scope>NUCLEOTIDE SEQUENCE</scope>
    <source>
        <strain evidence="2">CHK147-3167</strain>
    </source>
</reference>
<dbReference type="GO" id="GO:0003676">
    <property type="term" value="F:nucleic acid binding"/>
    <property type="evidence" value="ECO:0007669"/>
    <property type="project" value="InterPro"/>
</dbReference>
<dbReference type="InterPro" id="IPR001584">
    <property type="entry name" value="Integrase_cat-core"/>
</dbReference>
<accession>A0A9D0ZRY1</accession>
<dbReference type="InterPro" id="IPR012337">
    <property type="entry name" value="RNaseH-like_sf"/>
</dbReference>
<gene>
    <name evidence="2" type="ORF">IAB27_08125</name>
</gene>
<dbReference type="InterPro" id="IPR009057">
    <property type="entry name" value="Homeodomain-like_sf"/>
</dbReference>
<organism evidence="2 3">
    <name type="scientific">Candidatus Coprosoma intestinipullorum</name>
    <dbReference type="NCBI Taxonomy" id="2840752"/>
    <lineage>
        <taxon>Bacteria</taxon>
        <taxon>Bacillati</taxon>
        <taxon>Bacillota</taxon>
        <taxon>Bacillota incertae sedis</taxon>
        <taxon>Candidatus Coprosoma</taxon>
    </lineage>
</organism>
<dbReference type="SUPFAM" id="SSF46689">
    <property type="entry name" value="Homeodomain-like"/>
    <property type="match status" value="1"/>
</dbReference>
<feature type="domain" description="Integrase catalytic" evidence="1">
    <location>
        <begin position="168"/>
        <end position="308"/>
    </location>
</feature>
<dbReference type="EMBL" id="DVFV01000138">
    <property type="protein sequence ID" value="HIQ91559.1"/>
    <property type="molecule type" value="Genomic_DNA"/>
</dbReference>
<dbReference type="InterPro" id="IPR036397">
    <property type="entry name" value="RNaseH_sf"/>
</dbReference>
<dbReference type="InterPro" id="IPR047797">
    <property type="entry name" value="ISNCY_transpos"/>
</dbReference>
<dbReference type="PROSITE" id="PS50994">
    <property type="entry name" value="INTEGRASE"/>
    <property type="match status" value="1"/>
</dbReference>
<comment type="caution">
    <text evidence="2">The sequence shown here is derived from an EMBL/GenBank/DDBJ whole genome shotgun (WGS) entry which is preliminary data.</text>
</comment>
<evidence type="ECO:0000259" key="1">
    <source>
        <dbReference type="PROSITE" id="PS50994"/>
    </source>
</evidence>
<evidence type="ECO:0000313" key="3">
    <source>
        <dbReference type="Proteomes" id="UP000886786"/>
    </source>
</evidence>
<proteinExistence type="predicted"/>
<dbReference type="AlphaFoldDB" id="A0A9D0ZRY1"/>
<name>A0A9D0ZRY1_9FIRM</name>
<reference evidence="2" key="1">
    <citation type="submission" date="2020-10" db="EMBL/GenBank/DDBJ databases">
        <authorList>
            <person name="Gilroy R."/>
        </authorList>
    </citation>
    <scope>NUCLEOTIDE SEQUENCE</scope>
    <source>
        <strain evidence="2">CHK147-3167</strain>
    </source>
</reference>
<dbReference type="Gene3D" id="3.30.420.10">
    <property type="entry name" value="Ribonuclease H-like superfamily/Ribonuclease H"/>
    <property type="match status" value="1"/>
</dbReference>
<dbReference type="NCBIfam" id="NF033594">
    <property type="entry name" value="transpos_ISNCY_2"/>
    <property type="match status" value="1"/>
</dbReference>
<sequence>MRKVELRMNEQEKYEVIKDLVDHKGNKNRASKKLGISVRQINRLIIIYKEKGKSGFIHGNRGRKPPKALDKSISEDIILLYNNKYQDFNFRHFKEYLEEEEDIKVSYDFIYKALTKAGILSPKARRKTKREFKKKQLLEEKKINLAMSEETIQEVVNHELALEDSHPRGEKPKYFGEVIEQDGSIHPWFGGIKSCLHLAIDKATSTIVGAWFDKEETLNGYYHVLYQILTVYGIPYSFLTDNRTVFNYMLLNPDKRTSEKDVLTQYGYACKQLGIDLKTTSVSQAKGLIERTNGTFQGRLVNELKLNG</sequence>